<feature type="region of interest" description="Disordered" evidence="1">
    <location>
        <begin position="134"/>
        <end position="176"/>
    </location>
</feature>
<dbReference type="AlphaFoldDB" id="A0A2A2K2D5"/>
<dbReference type="EMBL" id="LIAE01009799">
    <property type="protein sequence ID" value="PAV68156.1"/>
    <property type="molecule type" value="Genomic_DNA"/>
</dbReference>
<accession>A0A2A2K2D5</accession>
<feature type="region of interest" description="Disordered" evidence="1">
    <location>
        <begin position="190"/>
        <end position="236"/>
    </location>
</feature>
<feature type="compositionally biased region" description="Polar residues" evidence="1">
    <location>
        <begin position="151"/>
        <end position="176"/>
    </location>
</feature>
<gene>
    <name evidence="2" type="ORF">WR25_19338</name>
</gene>
<sequence>MISGDTANSTAPAPVFGGFGAIKPLVSSSNSDSAASGIPASSPFSGFGLPASASKASDSSITAASTAAPSIPSFTGFGASFGKTPGIVSTVSASASAPALFGFGGNAVNNKPPDAVSSTSTAVPTFAPFGSLAKPAAPSSSGNPFGGGPSLQPSSDLPSTFQFGVPQPSTGLANGTSSAAGQGLFVFGGGNSGQAVGGEQQQAAPSINLFGAPSDSSATSFQLGGDSQFSNAFSYK</sequence>
<organism evidence="2 3">
    <name type="scientific">Diploscapter pachys</name>
    <dbReference type="NCBI Taxonomy" id="2018661"/>
    <lineage>
        <taxon>Eukaryota</taxon>
        <taxon>Metazoa</taxon>
        <taxon>Ecdysozoa</taxon>
        <taxon>Nematoda</taxon>
        <taxon>Chromadorea</taxon>
        <taxon>Rhabditida</taxon>
        <taxon>Rhabditina</taxon>
        <taxon>Rhabditomorpha</taxon>
        <taxon>Rhabditoidea</taxon>
        <taxon>Rhabditidae</taxon>
        <taxon>Diploscapter</taxon>
    </lineage>
</organism>
<name>A0A2A2K2D5_9BILA</name>
<dbReference type="Proteomes" id="UP000218231">
    <property type="component" value="Unassembled WGS sequence"/>
</dbReference>
<feature type="compositionally biased region" description="Polar residues" evidence="1">
    <location>
        <begin position="214"/>
        <end position="236"/>
    </location>
</feature>
<keyword evidence="3" id="KW-1185">Reference proteome</keyword>
<protein>
    <submittedName>
        <fullName evidence="2">Uncharacterized protein</fullName>
    </submittedName>
</protein>
<comment type="caution">
    <text evidence="2">The sequence shown here is derived from an EMBL/GenBank/DDBJ whole genome shotgun (WGS) entry which is preliminary data.</text>
</comment>
<evidence type="ECO:0000313" key="2">
    <source>
        <dbReference type="EMBL" id="PAV68156.1"/>
    </source>
</evidence>
<reference evidence="2 3" key="1">
    <citation type="journal article" date="2017" name="Curr. Biol.">
        <title>Genome architecture and evolution of a unichromosomal asexual nematode.</title>
        <authorList>
            <person name="Fradin H."/>
            <person name="Zegar C."/>
            <person name="Gutwein M."/>
            <person name="Lucas J."/>
            <person name="Kovtun M."/>
            <person name="Corcoran D."/>
            <person name="Baugh L.R."/>
            <person name="Kiontke K."/>
            <person name="Gunsalus K."/>
            <person name="Fitch D.H."/>
            <person name="Piano F."/>
        </authorList>
    </citation>
    <scope>NUCLEOTIDE SEQUENCE [LARGE SCALE GENOMIC DNA]</scope>
    <source>
        <strain evidence="2">PF1309</strain>
    </source>
</reference>
<proteinExistence type="predicted"/>
<evidence type="ECO:0000313" key="3">
    <source>
        <dbReference type="Proteomes" id="UP000218231"/>
    </source>
</evidence>
<evidence type="ECO:0000256" key="1">
    <source>
        <dbReference type="SAM" id="MobiDB-lite"/>
    </source>
</evidence>